<reference evidence="1 2" key="2">
    <citation type="submission" date="2019-08" db="EMBL/GenBank/DDBJ databases">
        <title>Amycolatopsis acidicola sp. nov., isolated from peat swamp forest soil.</title>
        <authorList>
            <person name="Srisuk N."/>
        </authorList>
    </citation>
    <scope>NUCLEOTIDE SEQUENCE [LARGE SCALE GENOMIC DNA]</scope>
    <source>
        <strain evidence="1 2">TBRC 6029</strain>
    </source>
</reference>
<dbReference type="EMBL" id="VJWX01000304">
    <property type="protein sequence ID" value="TVT37091.1"/>
    <property type="molecule type" value="Genomic_DNA"/>
</dbReference>
<gene>
    <name evidence="1" type="ORF">FNH05_25170</name>
</gene>
<name>A0A558BKM3_9PSEU</name>
<organism evidence="1 2">
    <name type="scientific">Amycolatopsis rhizosphaerae</name>
    <dbReference type="NCBI Taxonomy" id="2053003"/>
    <lineage>
        <taxon>Bacteria</taxon>
        <taxon>Bacillati</taxon>
        <taxon>Actinomycetota</taxon>
        <taxon>Actinomycetes</taxon>
        <taxon>Pseudonocardiales</taxon>
        <taxon>Pseudonocardiaceae</taxon>
        <taxon>Amycolatopsis</taxon>
    </lineage>
</organism>
<dbReference type="Proteomes" id="UP000320011">
    <property type="component" value="Unassembled WGS sequence"/>
</dbReference>
<dbReference type="SUPFAM" id="SSF63825">
    <property type="entry name" value="YWTD domain"/>
    <property type="match status" value="1"/>
</dbReference>
<proteinExistence type="predicted"/>
<evidence type="ECO:0000313" key="2">
    <source>
        <dbReference type="Proteomes" id="UP000320011"/>
    </source>
</evidence>
<dbReference type="InterPro" id="IPR015943">
    <property type="entry name" value="WD40/YVTN_repeat-like_dom_sf"/>
</dbReference>
<reference evidence="1 2" key="1">
    <citation type="submission" date="2019-07" db="EMBL/GenBank/DDBJ databases">
        <authorList>
            <person name="Duangmal K."/>
            <person name="Teo W.F.A."/>
        </authorList>
    </citation>
    <scope>NUCLEOTIDE SEQUENCE [LARGE SCALE GENOMIC DNA]</scope>
    <source>
        <strain evidence="1 2">TBRC 6029</strain>
    </source>
</reference>
<dbReference type="Gene3D" id="2.130.10.10">
    <property type="entry name" value="YVTN repeat-like/Quinoprotein amine dehydrogenase"/>
    <property type="match status" value="1"/>
</dbReference>
<keyword evidence="2" id="KW-1185">Reference proteome</keyword>
<accession>A0A558BKM3</accession>
<comment type="caution">
    <text evidence="1">The sequence shown here is derived from an EMBL/GenBank/DDBJ whole genome shotgun (WGS) entry which is preliminary data.</text>
</comment>
<dbReference type="OrthoDB" id="3464637at2"/>
<evidence type="ECO:0000313" key="1">
    <source>
        <dbReference type="EMBL" id="TVT37091.1"/>
    </source>
</evidence>
<protein>
    <submittedName>
        <fullName evidence="1">PQQ-like beta-propeller repeat protein</fullName>
    </submittedName>
</protein>
<sequence length="218" mass="23779">MPVPIVNPAVEALRSLPAPGAYLCGLTWDGTYLWHSDQQAGRVYALDPDDGTVLHTVACPGVRADLTFHGGRLWQIGERPKRFLVLDPRTGEVVERRAIRPSNGRICGAEARPEGIWVCLRRPAVVQLRSAGSVDVLKEFPVAGNPSGLTEVDGVVYYTDFEDVVVRGYDVATGEQVFSEPATGSPTGLTYDGRYLWYCDFPGRALRAIAPLDRGARP</sequence>
<dbReference type="AlphaFoldDB" id="A0A558BKM3"/>
<dbReference type="RefSeq" id="WP_144591186.1">
    <property type="nucleotide sequence ID" value="NZ_VJWX01000304.1"/>
</dbReference>